<feature type="non-terminal residue" evidence="2">
    <location>
        <position position="1"/>
    </location>
</feature>
<dbReference type="EMBL" id="WJHE01000303">
    <property type="protein sequence ID" value="MST32470.1"/>
    <property type="molecule type" value="Genomic_DNA"/>
</dbReference>
<comment type="caution">
    <text evidence="2">The sequence shown here is derived from an EMBL/GenBank/DDBJ whole genome shotgun (WGS) entry which is preliminary data.</text>
</comment>
<dbReference type="Pfam" id="PF14417">
    <property type="entry name" value="MEDS"/>
    <property type="match status" value="1"/>
</dbReference>
<feature type="domain" description="MEDS" evidence="1">
    <location>
        <begin position="2"/>
        <end position="90"/>
    </location>
</feature>
<sequence>VYGPQRLADPPALLAGFRERLADALRDGYTGLRVVADNSAMLDGPERVAAWRRWEPVADMFMAAYPVTGVCAFDDERVDPETLSDVLALHHPTDT</sequence>
<evidence type="ECO:0000259" key="1">
    <source>
        <dbReference type="Pfam" id="PF14417"/>
    </source>
</evidence>
<accession>A0ABW9QRK2</accession>
<gene>
    <name evidence="2" type="ORF">GHK86_07015</name>
</gene>
<organism evidence="2 3">
    <name type="scientific">Acidiferrimicrobium australe</name>
    <dbReference type="NCBI Taxonomy" id="2664430"/>
    <lineage>
        <taxon>Bacteria</taxon>
        <taxon>Bacillati</taxon>
        <taxon>Actinomycetota</taxon>
        <taxon>Acidimicrobiia</taxon>
        <taxon>Acidimicrobiales</taxon>
        <taxon>Acidimicrobiaceae</taxon>
        <taxon>Acidiferrimicrobium</taxon>
    </lineage>
</organism>
<dbReference type="Proteomes" id="UP000437736">
    <property type="component" value="Unassembled WGS sequence"/>
</dbReference>
<evidence type="ECO:0000313" key="3">
    <source>
        <dbReference type="Proteomes" id="UP000437736"/>
    </source>
</evidence>
<reference evidence="2 3" key="1">
    <citation type="submission" date="2019-11" db="EMBL/GenBank/DDBJ databases">
        <title>Acidiferrimicrobium australis gen. nov., sp. nov., an acidophilic and obligately heterotrophic, member of the Actinobacteria that catalyses dissimilatory oxido- reduction of iron isolated from metal-rich acidic water in Chile.</title>
        <authorList>
            <person name="Gonzalez D."/>
            <person name="Huber K."/>
            <person name="Hedrich S."/>
            <person name="Rojas-Villalobos C."/>
            <person name="Quatrini R."/>
            <person name="Dinamarca M.A."/>
            <person name="Schwarz A."/>
            <person name="Canales C."/>
            <person name="Nancucheo I."/>
        </authorList>
    </citation>
    <scope>NUCLEOTIDE SEQUENCE [LARGE SCALE GENOMIC DNA]</scope>
    <source>
        <strain evidence="2 3">USS-CCA1</strain>
    </source>
</reference>
<name>A0ABW9QRK2_9ACTN</name>
<keyword evidence="3" id="KW-1185">Reference proteome</keyword>
<protein>
    <recommendedName>
        <fullName evidence="1">MEDS domain-containing protein</fullName>
    </recommendedName>
</protein>
<proteinExistence type="predicted"/>
<dbReference type="InterPro" id="IPR025847">
    <property type="entry name" value="MEDS_domain"/>
</dbReference>
<evidence type="ECO:0000313" key="2">
    <source>
        <dbReference type="EMBL" id="MST32470.1"/>
    </source>
</evidence>